<evidence type="ECO:0000259" key="7">
    <source>
        <dbReference type="PROSITE" id="PS51900"/>
    </source>
</evidence>
<protein>
    <recommendedName>
        <fullName evidence="10">Site-specific integrase</fullName>
    </recommendedName>
</protein>
<keyword evidence="3 5" id="KW-0238">DNA-binding</keyword>
<dbReference type="SUPFAM" id="SSF56349">
    <property type="entry name" value="DNA breaking-rejoining enzymes"/>
    <property type="match status" value="1"/>
</dbReference>
<evidence type="ECO:0000256" key="4">
    <source>
        <dbReference type="ARBA" id="ARBA00023172"/>
    </source>
</evidence>
<organism evidence="8 9">
    <name type="scientific">Pseudoglutamicibacter cumminsii</name>
    <dbReference type="NCBI Taxonomy" id="156979"/>
    <lineage>
        <taxon>Bacteria</taxon>
        <taxon>Bacillati</taxon>
        <taxon>Actinomycetota</taxon>
        <taxon>Actinomycetes</taxon>
        <taxon>Micrococcales</taxon>
        <taxon>Micrococcaceae</taxon>
        <taxon>Pseudoglutamicibacter</taxon>
    </lineage>
</organism>
<proteinExistence type="inferred from homology"/>
<comment type="caution">
    <text evidence="8">The sequence shown here is derived from an EMBL/GenBank/DDBJ whole genome shotgun (WGS) entry which is preliminary data.</text>
</comment>
<dbReference type="InterPro" id="IPR011010">
    <property type="entry name" value="DNA_brk_join_enz"/>
</dbReference>
<sequence>MSIRKLPNNKWQVRVTHQGKQIGIGTFTRKMDAEAAERDAQSAIQRGTFIPPKIARKRIAEAKAIREEKERLSSITCNEVTEQWLQYLRDHGTKPSTTHKYNSDLNHFRKAFGSTPIAAVTVEDIDNWFEKLSTEPFGKTRRRRQPKTVHNIYTTVERLFMWATGQTKGLPRSFKPLLNSSPCDVPAKRYKATPKKKRDIVATPEQIDAIAELFPAYTRLMVYIAAYNGLRLGEVLALRKRSFARGVNGRLYVEVSSQVSNKNENGQTLCEVTPKSAAGHRQIPVTQVIEGKVQARLDELTNGGDLLFPRKGGGNRFHNPNTIRNQMKRAVDKLNADDENDPPLLEGFVFHGLRHTALTHLGRKGATLADLMAFGGHSDVESVMKYQHAGKERLAMLTSGQG</sequence>
<dbReference type="InterPro" id="IPR004107">
    <property type="entry name" value="Integrase_SAM-like_N"/>
</dbReference>
<feature type="domain" description="Tyr recombinase" evidence="6">
    <location>
        <begin position="197"/>
        <end position="399"/>
    </location>
</feature>
<dbReference type="PROSITE" id="PS51900">
    <property type="entry name" value="CB"/>
    <property type="match status" value="1"/>
</dbReference>
<dbReference type="Proteomes" id="UP000245514">
    <property type="component" value="Unassembled WGS sequence"/>
</dbReference>
<dbReference type="InterPro" id="IPR002104">
    <property type="entry name" value="Integrase_catalytic"/>
</dbReference>
<name>A0ABX5L913_9MICC</name>
<dbReference type="Pfam" id="PF14659">
    <property type="entry name" value="Phage_int_SAM_3"/>
    <property type="match status" value="1"/>
</dbReference>
<dbReference type="CDD" id="cd00397">
    <property type="entry name" value="DNA_BRE_C"/>
    <property type="match status" value="1"/>
</dbReference>
<dbReference type="Pfam" id="PF00589">
    <property type="entry name" value="Phage_integrase"/>
    <property type="match status" value="1"/>
</dbReference>
<comment type="similarity">
    <text evidence="1">Belongs to the 'phage' integrase family.</text>
</comment>
<keyword evidence="4" id="KW-0233">DNA recombination</keyword>
<reference evidence="8 9" key="1">
    <citation type="submission" date="2018-05" db="EMBL/GenBank/DDBJ databases">
        <title>Draft Genome Sequence of Arthrobacter cumminsii IME1328, Isolated from a Patient Who Suffered from Foot Ulcers in China.</title>
        <authorList>
            <person name="Li M."/>
            <person name="Jiang Z."/>
            <person name="Sun Q."/>
            <person name="Tong Y."/>
        </authorList>
    </citation>
    <scope>NUCLEOTIDE SEQUENCE [LARGE SCALE GENOMIC DNA]</scope>
    <source>
        <strain evidence="8 9">IME1328</strain>
    </source>
</reference>
<dbReference type="EMBL" id="QFWG01000006">
    <property type="protein sequence ID" value="PWI27760.1"/>
    <property type="molecule type" value="Genomic_DNA"/>
</dbReference>
<dbReference type="RefSeq" id="WP_109303766.1">
    <property type="nucleotide sequence ID" value="NZ_QFWG01000006.1"/>
</dbReference>
<evidence type="ECO:0008006" key="10">
    <source>
        <dbReference type="Google" id="ProtNLM"/>
    </source>
</evidence>
<evidence type="ECO:0000256" key="3">
    <source>
        <dbReference type="ARBA" id="ARBA00023125"/>
    </source>
</evidence>
<dbReference type="PROSITE" id="PS51898">
    <property type="entry name" value="TYR_RECOMBINASE"/>
    <property type="match status" value="1"/>
</dbReference>
<keyword evidence="2" id="KW-0229">DNA integration</keyword>
<dbReference type="Gene3D" id="1.10.150.130">
    <property type="match status" value="1"/>
</dbReference>
<dbReference type="InterPro" id="IPR013762">
    <property type="entry name" value="Integrase-like_cat_sf"/>
</dbReference>
<evidence type="ECO:0000256" key="2">
    <source>
        <dbReference type="ARBA" id="ARBA00022908"/>
    </source>
</evidence>
<dbReference type="InterPro" id="IPR044068">
    <property type="entry name" value="CB"/>
</dbReference>
<evidence type="ECO:0000313" key="8">
    <source>
        <dbReference type="EMBL" id="PWI27760.1"/>
    </source>
</evidence>
<dbReference type="InterPro" id="IPR010998">
    <property type="entry name" value="Integrase_recombinase_N"/>
</dbReference>
<evidence type="ECO:0000259" key="6">
    <source>
        <dbReference type="PROSITE" id="PS51898"/>
    </source>
</evidence>
<dbReference type="Gene3D" id="1.10.443.10">
    <property type="entry name" value="Intergrase catalytic core"/>
    <property type="match status" value="1"/>
</dbReference>
<dbReference type="PANTHER" id="PTHR30349:SF41">
    <property type="entry name" value="INTEGRASE_RECOMBINASE PROTEIN MJ0367-RELATED"/>
    <property type="match status" value="1"/>
</dbReference>
<gene>
    <name evidence="8" type="ORF">CAY35_06045</name>
</gene>
<evidence type="ECO:0000256" key="1">
    <source>
        <dbReference type="ARBA" id="ARBA00008857"/>
    </source>
</evidence>
<dbReference type="InterPro" id="IPR050090">
    <property type="entry name" value="Tyrosine_recombinase_XerCD"/>
</dbReference>
<dbReference type="PANTHER" id="PTHR30349">
    <property type="entry name" value="PHAGE INTEGRASE-RELATED"/>
    <property type="match status" value="1"/>
</dbReference>
<keyword evidence="9" id="KW-1185">Reference proteome</keyword>
<accession>A0ABX5L913</accession>
<evidence type="ECO:0000256" key="5">
    <source>
        <dbReference type="PROSITE-ProRule" id="PRU01248"/>
    </source>
</evidence>
<evidence type="ECO:0000313" key="9">
    <source>
        <dbReference type="Proteomes" id="UP000245514"/>
    </source>
</evidence>
<feature type="domain" description="Core-binding (CB)" evidence="7">
    <location>
        <begin position="75"/>
        <end position="164"/>
    </location>
</feature>